<dbReference type="GO" id="GO:0003729">
    <property type="term" value="F:mRNA binding"/>
    <property type="evidence" value="ECO:0007669"/>
    <property type="project" value="TreeGrafter"/>
</dbReference>
<dbReference type="InterPro" id="IPR016024">
    <property type="entry name" value="ARM-type_fold"/>
</dbReference>
<name>G0UTS4_TRYCI</name>
<dbReference type="PANTHER" id="PTHR23253:SF64">
    <property type="entry name" value="MIF4G DOMAIN-CONTAINING PROTEIN"/>
    <property type="match status" value="1"/>
</dbReference>
<feature type="domain" description="MIF4G" evidence="2">
    <location>
        <begin position="250"/>
        <end position="409"/>
    </location>
</feature>
<feature type="region of interest" description="Disordered" evidence="1">
    <location>
        <begin position="494"/>
        <end position="541"/>
    </location>
</feature>
<accession>G0UTS4</accession>
<feature type="region of interest" description="Disordered" evidence="1">
    <location>
        <begin position="96"/>
        <end position="134"/>
    </location>
</feature>
<dbReference type="Pfam" id="PF02854">
    <property type="entry name" value="MIF4G"/>
    <property type="match status" value="1"/>
</dbReference>
<feature type="compositionally biased region" description="Polar residues" evidence="1">
    <location>
        <begin position="575"/>
        <end position="590"/>
    </location>
</feature>
<dbReference type="InterPro" id="IPR003890">
    <property type="entry name" value="MIF4G-like_typ-3"/>
</dbReference>
<dbReference type="AlphaFoldDB" id="G0UTS4"/>
<evidence type="ECO:0000259" key="2">
    <source>
        <dbReference type="Pfam" id="PF02854"/>
    </source>
</evidence>
<feature type="region of interest" description="Disordered" evidence="1">
    <location>
        <begin position="952"/>
        <end position="976"/>
    </location>
</feature>
<proteinExistence type="predicted"/>
<dbReference type="VEuPathDB" id="TriTrypDB:TcIL3000_9_1850"/>
<feature type="region of interest" description="Disordered" evidence="1">
    <location>
        <begin position="567"/>
        <end position="590"/>
    </location>
</feature>
<dbReference type="EMBL" id="HE575322">
    <property type="protein sequence ID" value="CCC92788.1"/>
    <property type="molecule type" value="Genomic_DNA"/>
</dbReference>
<feature type="compositionally biased region" description="Polar residues" evidence="1">
    <location>
        <begin position="104"/>
        <end position="134"/>
    </location>
</feature>
<evidence type="ECO:0000313" key="3">
    <source>
        <dbReference type="EMBL" id="CCC92788.1"/>
    </source>
</evidence>
<gene>
    <name evidence="3" type="ORF">TCIL3000_9_1850</name>
</gene>
<dbReference type="Gene3D" id="1.25.40.180">
    <property type="match status" value="1"/>
</dbReference>
<dbReference type="PANTHER" id="PTHR23253">
    <property type="entry name" value="EUKARYOTIC TRANSLATION INITIATION FACTOR 4 GAMMA"/>
    <property type="match status" value="1"/>
</dbReference>
<feature type="compositionally biased region" description="Polar residues" evidence="1">
    <location>
        <begin position="530"/>
        <end position="541"/>
    </location>
</feature>
<organism evidence="3">
    <name type="scientific">Trypanosoma congolense (strain IL3000)</name>
    <dbReference type="NCBI Taxonomy" id="1068625"/>
    <lineage>
        <taxon>Eukaryota</taxon>
        <taxon>Discoba</taxon>
        <taxon>Euglenozoa</taxon>
        <taxon>Kinetoplastea</taxon>
        <taxon>Metakinetoplastina</taxon>
        <taxon>Trypanosomatida</taxon>
        <taxon>Trypanosomatidae</taxon>
        <taxon>Trypanosoma</taxon>
        <taxon>Nannomonas</taxon>
    </lineage>
</organism>
<dbReference type="GO" id="GO:0003743">
    <property type="term" value="F:translation initiation factor activity"/>
    <property type="evidence" value="ECO:0007669"/>
    <property type="project" value="TreeGrafter"/>
</dbReference>
<dbReference type="GO" id="GO:0016281">
    <property type="term" value="C:eukaryotic translation initiation factor 4F complex"/>
    <property type="evidence" value="ECO:0007669"/>
    <property type="project" value="TreeGrafter"/>
</dbReference>
<dbReference type="SUPFAM" id="SSF48371">
    <property type="entry name" value="ARM repeat"/>
    <property type="match status" value="1"/>
</dbReference>
<protein>
    <recommendedName>
        <fullName evidence="2">MIF4G domain-containing protein</fullName>
    </recommendedName>
</protein>
<evidence type="ECO:0000256" key="1">
    <source>
        <dbReference type="SAM" id="MobiDB-lite"/>
    </source>
</evidence>
<sequence>MKISSSDGNGVRKFRRTFSLVARRDWPLYRRSVPDALVEVLNGPQKRLGRFNSASIGNTARVVQCSVLEGYKNTQTNTGSSGRLDEGDIEKSYALPVNGVPMSNKGSSSTRPPEVPTQESEQNHQPNVVSGANPVSSERVSDCIPFDPEATPQFMQILRHTNDRCPPKIAAFLKEFAAHIAVNRINTSCAAPSVPSARQHGTNSGVRGGKSLGELTELWEDRLDAPIVVCSTLGRKRGLFGDVAPKELHNHVMSILNRVTEEAEKYREVKNELLRLPIPEASDEMLNKIVHVFFVKAVREHKFASLYADLVVELCKVPEGQRIGGNKTQSLEFRMRQQLLSLCQAEFRLLEEQNIENARLGGEDRSTQNSDEDFRQRRDRACGIVVFVGQLFLRHVVTEKVIMEIIVSVSTGCYGRDGFVIPPPYTPSEGQMDELIKLLSIGDTDFFSTATGSPILLPFTDVMRHWSPHHPVTRVQLLLLSVIDRLQKIIEEHQSTPQGSQQHPHRESAFEGKSPPNSVSEARLPVSPLNDGNSQLSTPAQHSMVTVLSAEAVAKVSPPPVYVGGTPIPAPRSAASRQGSVTLSTPLTSTGSASSVRQVATAESVANCMQNLTRGLRRVDGVAEDIINTFDDVTSVVSMWTERCLTVVKTAKERSLYGPFLCSIDRQYRGTLRDKLREVAKDAFRCAVRQHLYEDLSIFRYWAEMILSDTTRTVLNEELLNDGLRLVIDFGKVPVRMYLCDVAIELQRHPTEYTRQPSIEDTGFVRFRPLQTLYQIFPEGRGGLLQMIDCADVRKWSVEIDVFCSLLSPTLEKSTLFASLRSSSYMNSPSFVAEILSAVLHAASYSNGKVIIDDHMDLFLLAVDGRDRPTREILLVMELYAVLKYSVPPTSQLNITGEFVMARFRGSIVTDQTRVRAHKYLEATDKLGHHFIGFQPPHATRYVESNSFAINNTHGKGKRANNGSTGGGRKVYPIDR</sequence>
<reference evidence="3" key="1">
    <citation type="journal article" date="2012" name="Proc. Natl. Acad. Sci. U.S.A.">
        <title>Antigenic diversity is generated by distinct evolutionary mechanisms in African trypanosome species.</title>
        <authorList>
            <person name="Jackson A.P."/>
            <person name="Berry A."/>
            <person name="Aslett M."/>
            <person name="Allison H.C."/>
            <person name="Burton P."/>
            <person name="Vavrova-Anderson J."/>
            <person name="Brown R."/>
            <person name="Browne H."/>
            <person name="Corton N."/>
            <person name="Hauser H."/>
            <person name="Gamble J."/>
            <person name="Gilderthorp R."/>
            <person name="Marcello L."/>
            <person name="McQuillan J."/>
            <person name="Otto T.D."/>
            <person name="Quail M.A."/>
            <person name="Sanders M.J."/>
            <person name="van Tonder A."/>
            <person name="Ginger M.L."/>
            <person name="Field M.C."/>
            <person name="Barry J.D."/>
            <person name="Hertz-Fowler C."/>
            <person name="Berriman M."/>
        </authorList>
    </citation>
    <scope>NUCLEOTIDE SEQUENCE</scope>
    <source>
        <strain evidence="3">IL3000</strain>
    </source>
</reference>